<dbReference type="EMBL" id="CP007490">
    <property type="protein sequence ID" value="AIC47602.1"/>
    <property type="molecule type" value="Genomic_DNA"/>
</dbReference>
<evidence type="ECO:0000313" key="3">
    <source>
        <dbReference type="Proteomes" id="UP000067708"/>
    </source>
</evidence>
<dbReference type="OrthoDB" id="4229919at2"/>
<dbReference type="eggNOG" id="ENOG5033AAH">
    <property type="taxonomic scope" value="Bacteria"/>
</dbReference>
<reference evidence="2 3" key="1">
    <citation type="journal article" date="2014" name="Int. J. Syst. Evol. Microbiol.">
        <title>Rhodoluna lacicola gen. nov., sp. nov., a planktonic freshwater bacterium with stream-lined genome.</title>
        <authorList>
            <person name="Hahn M."/>
            <person name="Schmidt J."/>
            <person name="Taipale S.J."/>
            <person name="Doolittle W.F."/>
            <person name="Koll U."/>
        </authorList>
    </citation>
    <scope>NUCLEOTIDE SEQUENCE [LARGE SCALE GENOMIC DNA]</scope>
    <source>
        <strain evidence="2 3">MWH-Ta8</strain>
    </source>
</reference>
<dbReference type="HOGENOM" id="CLU_159937_0_0_11"/>
<keyword evidence="1" id="KW-0812">Transmembrane</keyword>
<accession>A0A060JGD4</accession>
<keyword evidence="3" id="KW-1185">Reference proteome</keyword>
<dbReference type="AlphaFoldDB" id="A0A060JGD4"/>
<dbReference type="STRING" id="529884.Rhola_00007990"/>
<dbReference type="Pfam" id="PF11298">
    <property type="entry name" value="DUF3099"/>
    <property type="match status" value="1"/>
</dbReference>
<name>A0A060JGD4_9MICO</name>
<feature type="transmembrane region" description="Helical" evidence="1">
    <location>
        <begin position="46"/>
        <end position="69"/>
    </location>
</feature>
<evidence type="ECO:0008006" key="4">
    <source>
        <dbReference type="Google" id="ProtNLM"/>
    </source>
</evidence>
<sequence length="105" mass="11224">MAKAQSLTSIEQSPEDERKSRMFKYLIAMTIRVICIVLAMVVQGWFMWVCFAGAIFLPYFAVVIANGVGSGSSKDSAPKAVAPTLVIDASSFTSSTSPSDGPRAN</sequence>
<keyword evidence="1" id="KW-0472">Membrane</keyword>
<feature type="transmembrane region" description="Helical" evidence="1">
    <location>
        <begin position="22"/>
        <end position="40"/>
    </location>
</feature>
<dbReference type="RefSeq" id="WP_038503940.1">
    <property type="nucleotide sequence ID" value="NZ_CP007490.1"/>
</dbReference>
<evidence type="ECO:0000313" key="2">
    <source>
        <dbReference type="EMBL" id="AIC47602.1"/>
    </source>
</evidence>
<dbReference type="KEGG" id="rla:Rhola_00007990"/>
<keyword evidence="1" id="KW-1133">Transmembrane helix</keyword>
<organism evidence="2 3">
    <name type="scientific">Rhodoluna lacicola</name>
    <dbReference type="NCBI Taxonomy" id="529884"/>
    <lineage>
        <taxon>Bacteria</taxon>
        <taxon>Bacillati</taxon>
        <taxon>Actinomycetota</taxon>
        <taxon>Actinomycetes</taxon>
        <taxon>Micrococcales</taxon>
        <taxon>Microbacteriaceae</taxon>
        <taxon>Luna cluster</taxon>
        <taxon>Luna-1 subcluster</taxon>
        <taxon>Rhodoluna</taxon>
    </lineage>
</organism>
<proteinExistence type="predicted"/>
<dbReference type="PATRIC" id="fig|529884.3.peg.762"/>
<dbReference type="InterPro" id="IPR021449">
    <property type="entry name" value="DUF3099"/>
</dbReference>
<dbReference type="Proteomes" id="UP000067708">
    <property type="component" value="Chromosome"/>
</dbReference>
<evidence type="ECO:0000256" key="1">
    <source>
        <dbReference type="SAM" id="Phobius"/>
    </source>
</evidence>
<protein>
    <recommendedName>
        <fullName evidence="4">DUF3099 domain-containing protein</fullName>
    </recommendedName>
</protein>
<gene>
    <name evidence="2" type="ORF">Rhola_00007990</name>
</gene>